<dbReference type="SUPFAM" id="SSF51679">
    <property type="entry name" value="Bacterial luciferase-like"/>
    <property type="match status" value="1"/>
</dbReference>
<protein>
    <submittedName>
        <fullName evidence="2">Monooxygenase</fullName>
    </submittedName>
</protein>
<name>A0A8J3MW39_9CHLR</name>
<keyword evidence="3" id="KW-1185">Reference proteome</keyword>
<dbReference type="Proteomes" id="UP000612362">
    <property type="component" value="Unassembled WGS sequence"/>
</dbReference>
<organism evidence="2 3">
    <name type="scientific">Ktedonospora formicarum</name>
    <dbReference type="NCBI Taxonomy" id="2778364"/>
    <lineage>
        <taxon>Bacteria</taxon>
        <taxon>Bacillati</taxon>
        <taxon>Chloroflexota</taxon>
        <taxon>Ktedonobacteria</taxon>
        <taxon>Ktedonobacterales</taxon>
        <taxon>Ktedonobacteraceae</taxon>
        <taxon>Ktedonospora</taxon>
    </lineage>
</organism>
<proteinExistence type="predicted"/>
<keyword evidence="2" id="KW-0503">Monooxygenase</keyword>
<dbReference type="EMBL" id="BNJF01000004">
    <property type="protein sequence ID" value="GHO48298.1"/>
    <property type="molecule type" value="Genomic_DNA"/>
</dbReference>
<accession>A0A8J3MW39</accession>
<evidence type="ECO:0000313" key="3">
    <source>
        <dbReference type="Proteomes" id="UP000612362"/>
    </source>
</evidence>
<dbReference type="GO" id="GO:0005829">
    <property type="term" value="C:cytosol"/>
    <property type="evidence" value="ECO:0007669"/>
    <property type="project" value="TreeGrafter"/>
</dbReference>
<evidence type="ECO:0000313" key="2">
    <source>
        <dbReference type="EMBL" id="GHO48298.1"/>
    </source>
</evidence>
<dbReference type="PANTHER" id="PTHR30137">
    <property type="entry name" value="LUCIFERASE-LIKE MONOOXYGENASE"/>
    <property type="match status" value="1"/>
</dbReference>
<dbReference type="RefSeq" id="WP_220197530.1">
    <property type="nucleotide sequence ID" value="NZ_BNJF01000004.1"/>
</dbReference>
<dbReference type="InterPro" id="IPR011251">
    <property type="entry name" value="Luciferase-like_dom"/>
</dbReference>
<dbReference type="AlphaFoldDB" id="A0A8J3MW39"/>
<dbReference type="GO" id="GO:0004497">
    <property type="term" value="F:monooxygenase activity"/>
    <property type="evidence" value="ECO:0007669"/>
    <property type="project" value="UniProtKB-KW"/>
</dbReference>
<keyword evidence="2" id="KW-0560">Oxidoreductase</keyword>
<dbReference type="InterPro" id="IPR050766">
    <property type="entry name" value="Bact_Lucif_Oxidored"/>
</dbReference>
<comment type="caution">
    <text evidence="2">The sequence shown here is derived from an EMBL/GenBank/DDBJ whole genome shotgun (WGS) entry which is preliminary data.</text>
</comment>
<dbReference type="GO" id="GO:0016705">
    <property type="term" value="F:oxidoreductase activity, acting on paired donors, with incorporation or reduction of molecular oxygen"/>
    <property type="evidence" value="ECO:0007669"/>
    <property type="project" value="InterPro"/>
</dbReference>
<gene>
    <name evidence="2" type="ORF">KSX_64610</name>
</gene>
<dbReference type="InterPro" id="IPR036661">
    <property type="entry name" value="Luciferase-like_sf"/>
</dbReference>
<evidence type="ECO:0000259" key="1">
    <source>
        <dbReference type="Pfam" id="PF00296"/>
    </source>
</evidence>
<sequence>MEKKANETHRRLRFSLWSDGRTTAGQPVTTTTYEELMGEFCHADQLGFHGVWASEHHGFDDGYLPAPLTFLAHIAARAEHLHLGTNLLLLPLWPVRLLAEEVAVLDVLSKGRFTLGVGLGYVPHEFAAFGVPRSQRKKRMEEAIPYLRAAFRGERVPDGYNGAPLPMTPQPAQGARLPIYMGANTEVALDRVARLADGFLASGFLSDAPEQEVVNQWHVLQSHLKKYGRDSTSFPIVLSTHLWVSDDPECDWVTLLAPSLAYRQYVYAKMGKDVGKPMPPEPDPKSFKREHFLVDTPDNVVKRLQNLQAQVPFSELCFWFHPPGVPHQTVVENLERIAQNVLPAFK</sequence>
<dbReference type="Gene3D" id="3.20.20.30">
    <property type="entry name" value="Luciferase-like domain"/>
    <property type="match status" value="1"/>
</dbReference>
<reference evidence="2" key="1">
    <citation type="submission" date="2020-10" db="EMBL/GenBank/DDBJ databases">
        <title>Taxonomic study of unclassified bacteria belonging to the class Ktedonobacteria.</title>
        <authorList>
            <person name="Yabe S."/>
            <person name="Wang C.M."/>
            <person name="Zheng Y."/>
            <person name="Sakai Y."/>
            <person name="Cavaletti L."/>
            <person name="Monciardini P."/>
            <person name="Donadio S."/>
        </authorList>
    </citation>
    <scope>NUCLEOTIDE SEQUENCE</scope>
    <source>
        <strain evidence="2">SOSP1-1</strain>
    </source>
</reference>
<feature type="domain" description="Luciferase-like" evidence="1">
    <location>
        <begin position="25"/>
        <end position="261"/>
    </location>
</feature>
<dbReference type="PANTHER" id="PTHR30137:SF6">
    <property type="entry name" value="LUCIFERASE-LIKE MONOOXYGENASE"/>
    <property type="match status" value="1"/>
</dbReference>
<dbReference type="Pfam" id="PF00296">
    <property type="entry name" value="Bac_luciferase"/>
    <property type="match status" value="1"/>
</dbReference>